<dbReference type="EMBL" id="HBIU01049573">
    <property type="protein sequence ID" value="CAE0643257.1"/>
    <property type="molecule type" value="Transcribed_RNA"/>
</dbReference>
<keyword evidence="1" id="KW-1133">Transmembrane helix</keyword>
<feature type="transmembrane region" description="Helical" evidence="1">
    <location>
        <begin position="155"/>
        <end position="178"/>
    </location>
</feature>
<feature type="transmembrane region" description="Helical" evidence="1">
    <location>
        <begin position="108"/>
        <end position="134"/>
    </location>
</feature>
<dbReference type="AlphaFoldDB" id="A0A7S3Y7L3"/>
<organism evidence="2">
    <name type="scientific">Heterosigma akashiwo</name>
    <name type="common">Chromophytic alga</name>
    <name type="synonym">Heterosigma carterae</name>
    <dbReference type="NCBI Taxonomy" id="2829"/>
    <lineage>
        <taxon>Eukaryota</taxon>
        <taxon>Sar</taxon>
        <taxon>Stramenopiles</taxon>
        <taxon>Ochrophyta</taxon>
        <taxon>Raphidophyceae</taxon>
        <taxon>Chattonellales</taxon>
        <taxon>Chattonellaceae</taxon>
        <taxon>Heterosigma</taxon>
    </lineage>
</organism>
<keyword evidence="1" id="KW-0812">Transmembrane</keyword>
<proteinExistence type="predicted"/>
<reference evidence="2" key="1">
    <citation type="submission" date="2021-01" db="EMBL/GenBank/DDBJ databases">
        <authorList>
            <person name="Corre E."/>
            <person name="Pelletier E."/>
            <person name="Niang G."/>
            <person name="Scheremetjew M."/>
            <person name="Finn R."/>
            <person name="Kale V."/>
            <person name="Holt S."/>
            <person name="Cochrane G."/>
            <person name="Meng A."/>
            <person name="Brown T."/>
            <person name="Cohen L."/>
        </authorList>
    </citation>
    <scope>NUCLEOTIDE SEQUENCE</scope>
    <source>
        <strain evidence="2">CCMP3107</strain>
    </source>
</reference>
<gene>
    <name evidence="2" type="ORF">HAKA00212_LOCUS22005</name>
</gene>
<sequence length="318" mass="36105">MEEGLNQVKNRKLDPDGNLIAREREQIDVPTLFQCYAKEIFSQKWLQLGDAEGDDVRGRITDQNNNIALTAALMLTIQFALVFMIPDLPWEDVEEKWGPSFVEYSLDYSMLLTILSITFTWMAMLVPIMFLLSVNQLNGESEIRTLLKMLQAKSTIVLLMLGTVFHAVGGLYICFIFQRKWWNMIISIAVAISTMIYLSFTYYAPVVHSLYKVKHASTQSPPVVLSTQDIDFYLDEFAECIGEELLSPQAFERYVLEKILQEQSAQGGSGGGEFVYRALAYKTKKRLEKAVDKRIESSLIAEEAALEEAVKNLPPTTK</sequence>
<feature type="transmembrane region" description="Helical" evidence="1">
    <location>
        <begin position="67"/>
        <end position="88"/>
    </location>
</feature>
<evidence type="ECO:0000313" key="2">
    <source>
        <dbReference type="EMBL" id="CAE0643257.1"/>
    </source>
</evidence>
<name>A0A7S3Y7L3_HETAK</name>
<feature type="transmembrane region" description="Helical" evidence="1">
    <location>
        <begin position="184"/>
        <end position="204"/>
    </location>
</feature>
<keyword evidence="1" id="KW-0472">Membrane</keyword>
<evidence type="ECO:0000256" key="1">
    <source>
        <dbReference type="SAM" id="Phobius"/>
    </source>
</evidence>
<protein>
    <submittedName>
        <fullName evidence="2">Uncharacterized protein</fullName>
    </submittedName>
</protein>
<accession>A0A7S3Y7L3</accession>